<keyword evidence="2" id="KW-1185">Reference proteome</keyword>
<dbReference type="EnsemblPlants" id="QL12p028271:mrna">
    <property type="protein sequence ID" value="QL12p028271:mrna:CDS:1"/>
    <property type="gene ID" value="QL12p028271"/>
</dbReference>
<proteinExistence type="predicted"/>
<name>A0A7N2N388_QUELO</name>
<evidence type="ECO:0000313" key="2">
    <source>
        <dbReference type="Proteomes" id="UP000594261"/>
    </source>
</evidence>
<sequence>MSICKKRVALCRGKIQKFSNDAQEILFLFRCLLDKLPRLELERWAVISWAICNARNRFYLEKVQDHPKSILARVVSFLG</sequence>
<dbReference type="EMBL" id="LRBV02000012">
    <property type="status" value="NOT_ANNOTATED_CDS"/>
    <property type="molecule type" value="Genomic_DNA"/>
</dbReference>
<dbReference type="AlphaFoldDB" id="A0A7N2N388"/>
<reference evidence="1" key="2">
    <citation type="submission" date="2021-01" db="UniProtKB">
        <authorList>
            <consortium name="EnsemblPlants"/>
        </authorList>
    </citation>
    <scope>IDENTIFICATION</scope>
</reference>
<evidence type="ECO:0000313" key="1">
    <source>
        <dbReference type="EnsemblPlants" id="QL12p028271:mrna:CDS:1"/>
    </source>
</evidence>
<protein>
    <submittedName>
        <fullName evidence="1">Uncharacterized protein</fullName>
    </submittedName>
</protein>
<dbReference type="Proteomes" id="UP000594261">
    <property type="component" value="Chromosome 12"/>
</dbReference>
<accession>A0A7N2N388</accession>
<dbReference type="InParanoid" id="A0A7N2N388"/>
<dbReference type="Gramene" id="QL12p028271:mrna">
    <property type="protein sequence ID" value="QL12p028271:mrna:CDS:1"/>
    <property type="gene ID" value="QL12p028271"/>
</dbReference>
<organism evidence="1 2">
    <name type="scientific">Quercus lobata</name>
    <name type="common">Valley oak</name>
    <dbReference type="NCBI Taxonomy" id="97700"/>
    <lineage>
        <taxon>Eukaryota</taxon>
        <taxon>Viridiplantae</taxon>
        <taxon>Streptophyta</taxon>
        <taxon>Embryophyta</taxon>
        <taxon>Tracheophyta</taxon>
        <taxon>Spermatophyta</taxon>
        <taxon>Magnoliopsida</taxon>
        <taxon>eudicotyledons</taxon>
        <taxon>Gunneridae</taxon>
        <taxon>Pentapetalae</taxon>
        <taxon>rosids</taxon>
        <taxon>fabids</taxon>
        <taxon>Fagales</taxon>
        <taxon>Fagaceae</taxon>
        <taxon>Quercus</taxon>
    </lineage>
</organism>
<reference evidence="1 2" key="1">
    <citation type="journal article" date="2016" name="G3 (Bethesda)">
        <title>First Draft Assembly and Annotation of the Genome of a California Endemic Oak Quercus lobata Nee (Fagaceae).</title>
        <authorList>
            <person name="Sork V.L."/>
            <person name="Fitz-Gibbon S.T."/>
            <person name="Puiu D."/>
            <person name="Crepeau M."/>
            <person name="Gugger P.F."/>
            <person name="Sherman R."/>
            <person name="Stevens K."/>
            <person name="Langley C.H."/>
            <person name="Pellegrini M."/>
            <person name="Salzberg S.L."/>
        </authorList>
    </citation>
    <scope>NUCLEOTIDE SEQUENCE [LARGE SCALE GENOMIC DNA]</scope>
    <source>
        <strain evidence="1 2">cv. SW786</strain>
    </source>
</reference>